<keyword evidence="2" id="KW-1185">Reference proteome</keyword>
<dbReference type="AlphaFoldDB" id="A0A2S7W9S2"/>
<protein>
    <submittedName>
        <fullName evidence="1">Uncharacterized protein</fullName>
    </submittedName>
</protein>
<gene>
    <name evidence="1" type="ORF">BTO13_02250</name>
</gene>
<name>A0A2S7W9S2_9FLAO</name>
<evidence type="ECO:0000313" key="1">
    <source>
        <dbReference type="EMBL" id="PQJ74166.1"/>
    </source>
</evidence>
<comment type="caution">
    <text evidence="1">The sequence shown here is derived from an EMBL/GenBank/DDBJ whole genome shotgun (WGS) entry which is preliminary data.</text>
</comment>
<accession>A0A2S7W9S2</accession>
<reference evidence="1 2" key="1">
    <citation type="submission" date="2016-12" db="EMBL/GenBank/DDBJ databases">
        <title>Trade-off between light-utilization and light-protection in marine flavobacteria.</title>
        <authorList>
            <person name="Kumagai Y."/>
            <person name="Yoshizawa S."/>
            <person name="Kogure K."/>
            <person name="Iwasaki W."/>
        </authorList>
    </citation>
    <scope>NUCLEOTIDE SEQUENCE [LARGE SCALE GENOMIC DNA]</scope>
    <source>
        <strain evidence="1 2">KCTC 22729</strain>
    </source>
</reference>
<sequence>MPTPKVIHICNSHQPTRKPKIAKEYVFANADRRPKKNTERTTACIRNSGFSVKSKVGAFNKSQCQTDSEVLFNPLLLIHAKRWQ</sequence>
<dbReference type="Proteomes" id="UP000237608">
    <property type="component" value="Unassembled WGS sequence"/>
</dbReference>
<proteinExistence type="predicted"/>
<evidence type="ECO:0000313" key="2">
    <source>
        <dbReference type="Proteomes" id="UP000237608"/>
    </source>
</evidence>
<dbReference type="EMBL" id="MSCL01000001">
    <property type="protein sequence ID" value="PQJ74166.1"/>
    <property type="molecule type" value="Genomic_DNA"/>
</dbReference>
<organism evidence="1 2">
    <name type="scientific">Polaribacter gangjinensis</name>
    <dbReference type="NCBI Taxonomy" id="574710"/>
    <lineage>
        <taxon>Bacteria</taxon>
        <taxon>Pseudomonadati</taxon>
        <taxon>Bacteroidota</taxon>
        <taxon>Flavobacteriia</taxon>
        <taxon>Flavobacteriales</taxon>
        <taxon>Flavobacteriaceae</taxon>
    </lineage>
</organism>